<dbReference type="InterPro" id="IPR029460">
    <property type="entry name" value="DNAPol_HHH"/>
</dbReference>
<gene>
    <name evidence="3" type="ORF">MNBD_IGNAVI01-2522</name>
</gene>
<dbReference type="GO" id="GO:0006260">
    <property type="term" value="P:DNA replication"/>
    <property type="evidence" value="ECO:0007669"/>
    <property type="project" value="InterPro"/>
</dbReference>
<dbReference type="PANTHER" id="PTHR32294">
    <property type="entry name" value="DNA POLYMERASE III SUBUNIT ALPHA"/>
    <property type="match status" value="1"/>
</dbReference>
<proteinExistence type="predicted"/>
<feature type="domain" description="DNA polymerase III alpha subunit finger" evidence="2">
    <location>
        <begin position="32"/>
        <end position="190"/>
    </location>
</feature>
<dbReference type="Pfam" id="PF17657">
    <property type="entry name" value="DNA_pol3_finger"/>
    <property type="match status" value="1"/>
</dbReference>
<dbReference type="EC" id="2.7.7.7" evidence="3"/>
<dbReference type="InterPro" id="IPR004805">
    <property type="entry name" value="DnaE2/DnaE/PolC"/>
</dbReference>
<dbReference type="Pfam" id="PF14579">
    <property type="entry name" value="HHH_6"/>
    <property type="match status" value="1"/>
</dbReference>
<dbReference type="AlphaFoldDB" id="A0A3B1BE88"/>
<dbReference type="EMBL" id="UOGD01000053">
    <property type="protein sequence ID" value="VAX16576.1"/>
    <property type="molecule type" value="Genomic_DNA"/>
</dbReference>
<evidence type="ECO:0000259" key="2">
    <source>
        <dbReference type="Pfam" id="PF17657"/>
    </source>
</evidence>
<dbReference type="CDD" id="cd04485">
    <property type="entry name" value="DnaE_OBF"/>
    <property type="match status" value="1"/>
</dbReference>
<dbReference type="GO" id="GO:0003887">
    <property type="term" value="F:DNA-directed DNA polymerase activity"/>
    <property type="evidence" value="ECO:0007669"/>
    <property type="project" value="UniProtKB-EC"/>
</dbReference>
<dbReference type="GO" id="GO:0008408">
    <property type="term" value="F:3'-5' exonuclease activity"/>
    <property type="evidence" value="ECO:0007669"/>
    <property type="project" value="InterPro"/>
</dbReference>
<reference evidence="3" key="1">
    <citation type="submission" date="2018-06" db="EMBL/GenBank/DDBJ databases">
        <authorList>
            <person name="Zhirakovskaya E."/>
        </authorList>
    </citation>
    <scope>NUCLEOTIDE SEQUENCE</scope>
</reference>
<evidence type="ECO:0000313" key="3">
    <source>
        <dbReference type="EMBL" id="VAX16576.1"/>
    </source>
</evidence>
<keyword evidence="3" id="KW-0548">Nucleotidyltransferase</keyword>
<evidence type="ECO:0000259" key="1">
    <source>
        <dbReference type="Pfam" id="PF14579"/>
    </source>
</evidence>
<dbReference type="PANTHER" id="PTHR32294:SF0">
    <property type="entry name" value="DNA POLYMERASE III SUBUNIT ALPHA"/>
    <property type="match status" value="1"/>
</dbReference>
<dbReference type="InterPro" id="IPR040982">
    <property type="entry name" value="DNA_pol3_finger"/>
</dbReference>
<organism evidence="3">
    <name type="scientific">hydrothermal vent metagenome</name>
    <dbReference type="NCBI Taxonomy" id="652676"/>
    <lineage>
        <taxon>unclassified sequences</taxon>
        <taxon>metagenomes</taxon>
        <taxon>ecological metagenomes</taxon>
    </lineage>
</organism>
<sequence length="560" mass="64739">MKFIRDIETNLINLRDYSFRGKGRPRFNIHKLHARIPTKVGFDIFDYEMLFNDEATKNLIRSGNTIGCFYIESPGMRSLLKRLDCNTFEMLVAASSVIRPGVAESGMMKEFIERHKDPSRRKYLVPEMEKHLGETYGVMIYQEDVIKVAHHIAGLTREEADLLRRGMSGKMRSHKSMKNLSDKFFSSCRGKGYSEKIALKLWEQIESFAGYAFNKSHSASFALVSYQVAYLKAHYPAEFMASVLNNQGGYYSAAVYIQESKRMGLQILLPDINQSQYEYFGTGNFIRIGLMAIKNLSRNSIDIIIKERKQNGRYVSLPDFLVRTRLAYEETALLIKCGAMDCFSETRPTLMRLLDIYLSHRKLLDESISDLFEFESYKLENEIKTDRQYSLAEVCRIEYETFGYMVTRHPLEFFSSVLKRKNIVKSIEMKNYNGHTIKMVGWFMASKRIKTKKGEIMKFLSLEDLTGTFEAVLFPKTYKIFADRTLTMGPYLLEGKVDMDNGHNLIVSKLTVLSAKNLKAVTQRDSVENKYYGEVEKVYEEEFEIVNSLGKENLRYAYAG</sequence>
<keyword evidence="3" id="KW-0808">Transferase</keyword>
<dbReference type="Gene3D" id="1.10.150.870">
    <property type="match status" value="1"/>
</dbReference>
<feature type="domain" description="DNA polymerase helix-hairpin-helix motif" evidence="1">
    <location>
        <begin position="264"/>
        <end position="349"/>
    </location>
</feature>
<name>A0A3B1BE88_9ZZZZ</name>
<accession>A0A3B1BE88</accession>
<protein>
    <submittedName>
        <fullName evidence="3">DNA polymerase III alpha subunit</fullName>
        <ecNumber evidence="3">2.7.7.7</ecNumber>
    </submittedName>
</protein>